<dbReference type="EMBL" id="CAKKNE010000004">
    <property type="protein sequence ID" value="CAH0373524.1"/>
    <property type="molecule type" value="Genomic_DNA"/>
</dbReference>
<organism evidence="2 3">
    <name type="scientific">Pelagomonas calceolata</name>
    <dbReference type="NCBI Taxonomy" id="35677"/>
    <lineage>
        <taxon>Eukaryota</taxon>
        <taxon>Sar</taxon>
        <taxon>Stramenopiles</taxon>
        <taxon>Ochrophyta</taxon>
        <taxon>Pelagophyceae</taxon>
        <taxon>Pelagomonadales</taxon>
        <taxon>Pelagomonadaceae</taxon>
        <taxon>Pelagomonas</taxon>
    </lineage>
</organism>
<name>A0A8J2WZ91_9STRA</name>
<dbReference type="Gene3D" id="3.90.190.10">
    <property type="entry name" value="Protein tyrosine phosphatase superfamily"/>
    <property type="match status" value="1"/>
</dbReference>
<dbReference type="InterPro" id="IPR029021">
    <property type="entry name" value="Prot-tyrosine_phosphatase-like"/>
</dbReference>
<evidence type="ECO:0000256" key="1">
    <source>
        <dbReference type="SAM" id="MobiDB-lite"/>
    </source>
</evidence>
<dbReference type="Proteomes" id="UP000789595">
    <property type="component" value="Unassembled WGS sequence"/>
</dbReference>
<dbReference type="PANTHER" id="PTHR23339">
    <property type="entry name" value="TYROSINE SPECIFIC PROTEIN PHOSPHATASE AND DUAL SPECIFICITY PROTEIN PHOSPHATASE"/>
    <property type="match status" value="1"/>
</dbReference>
<dbReference type="SMART" id="SM01301">
    <property type="entry name" value="PTPlike_phytase"/>
    <property type="match status" value="1"/>
</dbReference>
<evidence type="ECO:0008006" key="4">
    <source>
        <dbReference type="Google" id="ProtNLM"/>
    </source>
</evidence>
<dbReference type="SUPFAM" id="SSF52799">
    <property type="entry name" value="(Phosphotyrosine protein) phosphatases II"/>
    <property type="match status" value="1"/>
</dbReference>
<sequence length="460" mass="51234">MSEQLDKLRAAIAAAEARAPNPPPPNILQRTPKPDLDALRAKIARAEGDGGGRLREAARLLRGDVLAQRSGLCQTLEALADRARNPPDDTTNWLCAKLRELRPKESKIYERPVLQGLVMKCDEFAHIHLFPTPRIHPQVWNFRKCDLELSVYGVGQCHSAGIEHVIAELTKDHSSIVWCNMREEPVVFLDGQACAPRTANNLNENVEYLQSIEDFELDAMERRLCRDCVEAGSTLPVYYQVSGTENEKRDLSTSTARCVSDVYPSTVRYHRIPIADEAAPEEKDFDQLVSAIRSAPSDSAFIFNCQMGRGRTTTGMVCACIMMRASSGKLAAPAVPRDGTDPRIVGDFRCIRELVGMLDRGQEAKALADACCKACAHAQHLVEAIMACDVSAKVAPASSHRNPDFWRARGRNYLERYCYLVLFAAYALEHASSGYAASFSEWAHHRWQLKRVLKHMTLEG</sequence>
<dbReference type="InterPro" id="IPR050561">
    <property type="entry name" value="PTP"/>
</dbReference>
<protein>
    <recommendedName>
        <fullName evidence="4">Tyrosine specific protein phosphatases domain-containing protein</fullName>
    </recommendedName>
</protein>
<keyword evidence="3" id="KW-1185">Reference proteome</keyword>
<dbReference type="Pfam" id="PF14566">
    <property type="entry name" value="PTPlike_phytase"/>
    <property type="match status" value="1"/>
</dbReference>
<evidence type="ECO:0000313" key="3">
    <source>
        <dbReference type="Proteomes" id="UP000789595"/>
    </source>
</evidence>
<reference evidence="2" key="1">
    <citation type="submission" date="2021-11" db="EMBL/GenBank/DDBJ databases">
        <authorList>
            <consortium name="Genoscope - CEA"/>
            <person name="William W."/>
        </authorList>
    </citation>
    <scope>NUCLEOTIDE SEQUENCE</scope>
</reference>
<accession>A0A8J2WZ91</accession>
<evidence type="ECO:0000313" key="2">
    <source>
        <dbReference type="EMBL" id="CAH0373524.1"/>
    </source>
</evidence>
<gene>
    <name evidence="2" type="ORF">PECAL_4P07300</name>
</gene>
<proteinExistence type="predicted"/>
<feature type="region of interest" description="Disordered" evidence="1">
    <location>
        <begin position="1"/>
        <end position="33"/>
    </location>
</feature>
<feature type="compositionally biased region" description="Low complexity" evidence="1">
    <location>
        <begin position="10"/>
        <end position="19"/>
    </location>
</feature>
<dbReference type="OrthoDB" id="66369at2759"/>
<dbReference type="AlphaFoldDB" id="A0A8J2WZ91"/>
<comment type="caution">
    <text evidence="2">The sequence shown here is derived from an EMBL/GenBank/DDBJ whole genome shotgun (WGS) entry which is preliminary data.</text>
</comment>